<name>A0A4U0YIR0_9GAMM</name>
<protein>
    <submittedName>
        <fullName evidence="2">Uncharacterized protein</fullName>
    </submittedName>
</protein>
<dbReference type="Proteomes" id="UP000305198">
    <property type="component" value="Unassembled WGS sequence"/>
</dbReference>
<proteinExistence type="predicted"/>
<organism evidence="2 3">
    <name type="scientific">Halopseudomonas bauzanensis</name>
    <dbReference type="NCBI Taxonomy" id="653930"/>
    <lineage>
        <taxon>Bacteria</taxon>
        <taxon>Pseudomonadati</taxon>
        <taxon>Pseudomonadota</taxon>
        <taxon>Gammaproteobacteria</taxon>
        <taxon>Pseudomonadales</taxon>
        <taxon>Pseudomonadaceae</taxon>
        <taxon>Halopseudomonas</taxon>
    </lineage>
</organism>
<dbReference type="RefSeq" id="WP_136869911.1">
    <property type="nucleotide sequence ID" value="NZ_SWAV01000005.1"/>
</dbReference>
<gene>
    <name evidence="2" type="ORF">FA869_14675</name>
</gene>
<dbReference type="EMBL" id="SWAV01000005">
    <property type="protein sequence ID" value="TKA90359.1"/>
    <property type="molecule type" value="Genomic_DNA"/>
</dbReference>
<evidence type="ECO:0000256" key="1">
    <source>
        <dbReference type="SAM" id="Phobius"/>
    </source>
</evidence>
<keyword evidence="1" id="KW-0472">Membrane</keyword>
<feature type="transmembrane region" description="Helical" evidence="1">
    <location>
        <begin position="12"/>
        <end position="31"/>
    </location>
</feature>
<evidence type="ECO:0000313" key="3">
    <source>
        <dbReference type="Proteomes" id="UP000305198"/>
    </source>
</evidence>
<reference evidence="2 3" key="1">
    <citation type="submission" date="2019-04" db="EMBL/GenBank/DDBJ databases">
        <title>Crypto-aerobic microbial life in anoxic (sulfidic) marine sediments.</title>
        <authorList>
            <person name="Bhattacharya S."/>
            <person name="Roy C."/>
            <person name="Mondal N."/>
            <person name="Sarkar J."/>
            <person name="Mandal S."/>
            <person name="Rameez M.J."/>
            <person name="Ghosh W."/>
        </authorList>
    </citation>
    <scope>NUCLEOTIDE SEQUENCE [LARGE SCALE GENOMIC DNA]</scope>
    <source>
        <strain evidence="2 3">SBBB</strain>
    </source>
</reference>
<dbReference type="AlphaFoldDB" id="A0A4U0YIR0"/>
<accession>A0A4U0YIR0</accession>
<comment type="caution">
    <text evidence="2">The sequence shown here is derived from an EMBL/GenBank/DDBJ whole genome shotgun (WGS) entry which is preliminary data.</text>
</comment>
<keyword evidence="1" id="KW-0812">Transmembrane</keyword>
<keyword evidence="1" id="KW-1133">Transmembrane helix</keyword>
<evidence type="ECO:0000313" key="2">
    <source>
        <dbReference type="EMBL" id="TKA90359.1"/>
    </source>
</evidence>
<sequence>MTTNMMGRTFWIWLAITLFTACLFGLLDLIFKKSTPMDGYEAGFIAFVVLWCARQDQLRKTAPRP</sequence>